<dbReference type="InterPro" id="IPR038332">
    <property type="entry name" value="PPE_sf"/>
</dbReference>
<evidence type="ECO:0000259" key="2">
    <source>
        <dbReference type="Pfam" id="PF00823"/>
    </source>
</evidence>
<dbReference type="PANTHER" id="PTHR46766">
    <property type="entry name" value="GLUTAMINE-RICH PROTEIN 2"/>
    <property type="match status" value="1"/>
</dbReference>
<dbReference type="Proteomes" id="UP000192284">
    <property type="component" value="Unassembled WGS sequence"/>
</dbReference>
<dbReference type="InterPro" id="IPR000030">
    <property type="entry name" value="PPE_dom"/>
</dbReference>
<organism evidence="4 5">
    <name type="scientific">Mycobacterium angelicum</name>
    <dbReference type="NCBI Taxonomy" id="470074"/>
    <lineage>
        <taxon>Bacteria</taxon>
        <taxon>Bacillati</taxon>
        <taxon>Actinomycetota</taxon>
        <taxon>Actinomycetes</taxon>
        <taxon>Mycobacteriales</taxon>
        <taxon>Mycobacteriaceae</taxon>
        <taxon>Mycobacterium</taxon>
    </lineage>
</organism>
<gene>
    <name evidence="4" type="ORF">BST12_21150</name>
</gene>
<evidence type="ECO:0000256" key="1">
    <source>
        <dbReference type="ARBA" id="ARBA00010652"/>
    </source>
</evidence>
<feature type="domain" description="PE-PPE" evidence="3">
    <location>
        <begin position="232"/>
        <end position="457"/>
    </location>
</feature>
<dbReference type="Pfam" id="PF00823">
    <property type="entry name" value="PPE"/>
    <property type="match status" value="1"/>
</dbReference>
<keyword evidence="5" id="KW-1185">Reference proteome</keyword>
<dbReference type="SUPFAM" id="SSF140459">
    <property type="entry name" value="PE/PPE dimer-like"/>
    <property type="match status" value="1"/>
</dbReference>
<dbReference type="RefSeq" id="WP_083115078.1">
    <property type="nucleotide sequence ID" value="NZ_JACKTS010000031.1"/>
</dbReference>
<comment type="caution">
    <text evidence="4">The sequence shown here is derived from an EMBL/GenBank/DDBJ whole genome shotgun (WGS) entry which is preliminary data.</text>
</comment>
<feature type="domain" description="PPE" evidence="2">
    <location>
        <begin position="3"/>
        <end position="166"/>
    </location>
</feature>
<proteinExistence type="inferred from homology"/>
<dbReference type="PANTHER" id="PTHR46766:SF1">
    <property type="entry name" value="GLUTAMINE-RICH PROTEIN 2"/>
    <property type="match status" value="1"/>
</dbReference>
<dbReference type="Pfam" id="PF08237">
    <property type="entry name" value="PE-PPE"/>
    <property type="match status" value="1"/>
</dbReference>
<accession>A0A1W9ZJ17</accession>
<sequence length="509" mass="53426">MKFTILPPEINSARLYAGAGPEPMLTAAAAWDGLAADLQTSAASFESITSGLVGASWQGPASAAMTAAAAPYLAWLRVAAEHALHTSAQARTAAGAFETALVATVHPAMVSANRTGLWSLISSNLLGINAPAIAAAEAEYEQMWAQDVAAMAGYYTNVSTLVTELTPWQQLLHNVPAAAFSGLNPSAAGSLGPITASVTGQGTAFAMGTAFMSPTASYAALVDQLFIAPYHPGFTTQGLYTPEQYWPLTGLTSLTFGQSITQSARALDDAIMAQLGNRTLVFGYSQSSSVATLEMRHLMSLPADLRPSTDDLSFVLAANPNRPNGGFLERFAGLYIPVLDLPFFGATPANVYPTLDYAIQYDGQADFPQFPINLLADANAFAGMIYVHSGYLDLTPAQIASAVVQPVSSPDTLTTYLMIPSHNLPLLEPLRAVPLVGNPLADLVQPDLRVLVELGYDRTGYQDVPTPAGLFPHFDPITVATQLQQGAVQGVGDALADLGLAPPAFLRPA</sequence>
<reference evidence="4 5" key="1">
    <citation type="submission" date="2017-02" db="EMBL/GenBank/DDBJ databases">
        <title>The new phylogeny of genus Mycobacterium.</title>
        <authorList>
            <person name="Tortoli E."/>
            <person name="Trovato A."/>
            <person name="Cirillo D.M."/>
        </authorList>
    </citation>
    <scope>NUCLEOTIDE SEQUENCE [LARGE SCALE GENOMIC DNA]</scope>
    <source>
        <strain evidence="4 5">DSM 45057</strain>
    </source>
</reference>
<evidence type="ECO:0000313" key="4">
    <source>
        <dbReference type="EMBL" id="ORA16097.1"/>
    </source>
</evidence>
<dbReference type="AlphaFoldDB" id="A0A1W9ZJ17"/>
<evidence type="ECO:0000313" key="5">
    <source>
        <dbReference type="Proteomes" id="UP000192284"/>
    </source>
</evidence>
<dbReference type="OrthoDB" id="4568361at2"/>
<dbReference type="FunFam" id="1.20.1260.20:FF:000001">
    <property type="entry name" value="PPE family protein PPE41"/>
    <property type="match status" value="1"/>
</dbReference>
<name>A0A1W9ZJ17_MYCAN</name>
<evidence type="ECO:0000259" key="3">
    <source>
        <dbReference type="Pfam" id="PF08237"/>
    </source>
</evidence>
<dbReference type="EMBL" id="MVHE01000046">
    <property type="protein sequence ID" value="ORA16097.1"/>
    <property type="molecule type" value="Genomic_DNA"/>
</dbReference>
<evidence type="ECO:0008006" key="6">
    <source>
        <dbReference type="Google" id="ProtNLM"/>
    </source>
</evidence>
<dbReference type="Gene3D" id="1.20.1260.20">
    <property type="entry name" value="PPE superfamily"/>
    <property type="match status" value="1"/>
</dbReference>
<protein>
    <recommendedName>
        <fullName evidence="6">PPE family protein</fullName>
    </recommendedName>
</protein>
<dbReference type="InterPro" id="IPR013228">
    <property type="entry name" value="PE-PPE_C"/>
</dbReference>
<dbReference type="GO" id="GO:0052572">
    <property type="term" value="P:response to host immune response"/>
    <property type="evidence" value="ECO:0007669"/>
    <property type="project" value="TreeGrafter"/>
</dbReference>
<comment type="similarity">
    <text evidence="1">Belongs to the mycobacterial PPE family.</text>
</comment>